<evidence type="ECO:0000313" key="4">
    <source>
        <dbReference type="EMBL" id="KXA93836.1"/>
    </source>
</evidence>
<feature type="domain" description="Metalloprotease TldD/E N-terminal" evidence="1">
    <location>
        <begin position="15"/>
        <end position="73"/>
    </location>
</feature>
<reference evidence="4 5" key="1">
    <citation type="journal article" date="2016" name="Sci. Rep.">
        <title>Metabolic traits of an uncultured archaeal lineage -MSBL1- from brine pools of the Red Sea.</title>
        <authorList>
            <person name="Mwirichia R."/>
            <person name="Alam I."/>
            <person name="Rashid M."/>
            <person name="Vinu M."/>
            <person name="Ba-Alawi W."/>
            <person name="Anthony Kamau A."/>
            <person name="Kamanda Ngugi D."/>
            <person name="Goker M."/>
            <person name="Klenk H.P."/>
            <person name="Bajic V."/>
            <person name="Stingl U."/>
        </authorList>
    </citation>
    <scope>NUCLEOTIDE SEQUENCE [LARGE SCALE GENOMIC DNA]</scope>
    <source>
        <strain evidence="4">SCGC-AAA259E22</strain>
    </source>
</reference>
<dbReference type="Proteomes" id="UP000070657">
    <property type="component" value="Unassembled WGS sequence"/>
</dbReference>
<evidence type="ECO:0000259" key="1">
    <source>
        <dbReference type="Pfam" id="PF01523"/>
    </source>
</evidence>
<proteinExistence type="predicted"/>
<dbReference type="SUPFAM" id="SSF111283">
    <property type="entry name" value="Putative modulator of DNA gyrase, PmbA/TldD"/>
    <property type="match status" value="1"/>
</dbReference>
<dbReference type="Gene3D" id="3.30.2290.10">
    <property type="entry name" value="PmbA/TldD superfamily"/>
    <property type="match status" value="1"/>
</dbReference>
<name>A0A133UIC1_9EURY</name>
<dbReference type="Pfam" id="PF19290">
    <property type="entry name" value="PmbA_TldD_2nd"/>
    <property type="match status" value="1"/>
</dbReference>
<dbReference type="InterPro" id="IPR036059">
    <property type="entry name" value="TldD/PmbA_sf"/>
</dbReference>
<dbReference type="AlphaFoldDB" id="A0A133UIC1"/>
<dbReference type="InterPro" id="IPR047657">
    <property type="entry name" value="PmbA"/>
</dbReference>
<feature type="domain" description="Metalloprotease TldD/E central" evidence="3">
    <location>
        <begin position="112"/>
        <end position="201"/>
    </location>
</feature>
<sequence>KEAIEQIKKRGLEGDVYSVKDRSISYSIKKGEISDSSEYEDVGLGIRVIKDDGIGFGYCVPDKEEEGVKRAIELSELPEKIDLSFPSDENQPDVKTNDEKLREWVRDSKGAELAQKMIDGVFLVADDITPTRGLLNISIGERIVGNTNGLLVKEESSSISGYVTATIERENTSLQARELQVSRRLNIDFGEVGTRAGEKVDSMRETSEVLTGDHPVVISPYALSQLFGFGLMPAINGENVRKGKSVYKSKLGKKVASEDLSVKDDPIVDWGMGSGAFDDEGVLSRSTPIISEGVLKNFIYNLKDGVKSNTETTANGVRNSFKSPPETVHRNIVLEGEEKRVDDLMPDKGIYVDNVLGAHTSNPVNGYFSVVTNPVWLVEEREKKGRIDGMMISGNLPEVLNSIELADDYKKCYQNIGSQRLIIETPTARLNDVTLSGRND</sequence>
<dbReference type="GO" id="GO:0005829">
    <property type="term" value="C:cytosol"/>
    <property type="evidence" value="ECO:0007669"/>
    <property type="project" value="TreeGrafter"/>
</dbReference>
<dbReference type="PANTHER" id="PTHR43421">
    <property type="entry name" value="METALLOPROTEASE PMBA"/>
    <property type="match status" value="1"/>
</dbReference>
<evidence type="ECO:0000313" key="5">
    <source>
        <dbReference type="Proteomes" id="UP000070657"/>
    </source>
</evidence>
<dbReference type="InterPro" id="IPR002510">
    <property type="entry name" value="Metalloprtase-TldD/E_N"/>
</dbReference>
<keyword evidence="5" id="KW-1185">Reference proteome</keyword>
<feature type="non-terminal residue" evidence="4">
    <location>
        <position position="1"/>
    </location>
</feature>
<dbReference type="Pfam" id="PF19289">
    <property type="entry name" value="PmbA_TldD_3rd"/>
    <property type="match status" value="1"/>
</dbReference>
<organism evidence="4 5">
    <name type="scientific">candidate division MSBL1 archaeon SCGC-AAA259E22</name>
    <dbReference type="NCBI Taxonomy" id="1698265"/>
    <lineage>
        <taxon>Archaea</taxon>
        <taxon>Methanobacteriati</taxon>
        <taxon>Methanobacteriota</taxon>
        <taxon>candidate division MSBL1</taxon>
    </lineage>
</organism>
<dbReference type="GO" id="GO:0006508">
    <property type="term" value="P:proteolysis"/>
    <property type="evidence" value="ECO:0007669"/>
    <property type="project" value="InterPro"/>
</dbReference>
<protein>
    <recommendedName>
        <fullName evidence="6">TldD/PmbA family protein</fullName>
    </recommendedName>
</protein>
<dbReference type="InterPro" id="IPR035068">
    <property type="entry name" value="TldD/PmbA_N"/>
</dbReference>
<evidence type="ECO:0008006" key="6">
    <source>
        <dbReference type="Google" id="ProtNLM"/>
    </source>
</evidence>
<evidence type="ECO:0000259" key="2">
    <source>
        <dbReference type="Pfam" id="PF19289"/>
    </source>
</evidence>
<dbReference type="Pfam" id="PF01523">
    <property type="entry name" value="PmbA_TldD_1st"/>
    <property type="match status" value="1"/>
</dbReference>
<dbReference type="PANTHER" id="PTHR43421:SF1">
    <property type="entry name" value="METALLOPROTEASE PMBA"/>
    <property type="match status" value="1"/>
</dbReference>
<dbReference type="InterPro" id="IPR045569">
    <property type="entry name" value="Metalloprtase-TldD/E_C"/>
</dbReference>
<evidence type="ECO:0000259" key="3">
    <source>
        <dbReference type="Pfam" id="PF19290"/>
    </source>
</evidence>
<dbReference type="EMBL" id="LHXP01000005">
    <property type="protein sequence ID" value="KXA93836.1"/>
    <property type="molecule type" value="Genomic_DNA"/>
</dbReference>
<comment type="caution">
    <text evidence="4">The sequence shown here is derived from an EMBL/GenBank/DDBJ whole genome shotgun (WGS) entry which is preliminary data.</text>
</comment>
<dbReference type="InterPro" id="IPR045570">
    <property type="entry name" value="Metalloprtase-TldD/E_cen_dom"/>
</dbReference>
<dbReference type="GO" id="GO:0008237">
    <property type="term" value="F:metallopeptidase activity"/>
    <property type="evidence" value="ECO:0007669"/>
    <property type="project" value="InterPro"/>
</dbReference>
<gene>
    <name evidence="4" type="ORF">AKJ66_00665</name>
</gene>
<feature type="domain" description="Metalloprotease TldD/E C-terminal" evidence="2">
    <location>
        <begin position="211"/>
        <end position="437"/>
    </location>
</feature>
<accession>A0A133UIC1</accession>